<dbReference type="OrthoDB" id="3534574at2"/>
<evidence type="ECO:0000259" key="3">
    <source>
        <dbReference type="Pfam" id="PF08044"/>
    </source>
</evidence>
<dbReference type="Pfam" id="PF08044">
    <property type="entry name" value="DUF1707"/>
    <property type="match status" value="1"/>
</dbReference>
<feature type="domain" description="DUF1707" evidence="3">
    <location>
        <begin position="17"/>
        <end position="68"/>
    </location>
</feature>
<evidence type="ECO:0000313" key="5">
    <source>
        <dbReference type="Proteomes" id="UP000292686"/>
    </source>
</evidence>
<feature type="region of interest" description="Disordered" evidence="1">
    <location>
        <begin position="1"/>
        <end position="20"/>
    </location>
</feature>
<protein>
    <submittedName>
        <fullName evidence="4">DUF1707 domain-containing protein</fullName>
    </submittedName>
</protein>
<dbReference type="AlphaFoldDB" id="A0A4Q2M9X9"/>
<organism evidence="4 5">
    <name type="scientific">Agromyces atrinae</name>
    <dbReference type="NCBI Taxonomy" id="592376"/>
    <lineage>
        <taxon>Bacteria</taxon>
        <taxon>Bacillati</taxon>
        <taxon>Actinomycetota</taxon>
        <taxon>Actinomycetes</taxon>
        <taxon>Micrococcales</taxon>
        <taxon>Microbacteriaceae</taxon>
        <taxon>Agromyces</taxon>
    </lineage>
</organism>
<gene>
    <name evidence="4" type="ORF">ESP50_03235</name>
</gene>
<feature type="transmembrane region" description="Helical" evidence="2">
    <location>
        <begin position="143"/>
        <end position="162"/>
    </location>
</feature>
<reference evidence="4 5" key="1">
    <citation type="submission" date="2019-01" db="EMBL/GenBank/DDBJ databases">
        <title>Agromyces.</title>
        <authorList>
            <person name="Li J."/>
        </authorList>
    </citation>
    <scope>NUCLEOTIDE SEQUENCE [LARGE SCALE GENOMIC DNA]</scope>
    <source>
        <strain evidence="4 5">DSM 23870</strain>
    </source>
</reference>
<comment type="caution">
    <text evidence="4">The sequence shown here is derived from an EMBL/GenBank/DDBJ whole genome shotgun (WGS) entry which is preliminary data.</text>
</comment>
<evidence type="ECO:0000313" key="4">
    <source>
        <dbReference type="EMBL" id="RXZ88207.1"/>
    </source>
</evidence>
<keyword evidence="2" id="KW-1133">Transmembrane helix</keyword>
<dbReference type="EMBL" id="SDPM01000001">
    <property type="protein sequence ID" value="RXZ88207.1"/>
    <property type="molecule type" value="Genomic_DNA"/>
</dbReference>
<dbReference type="InterPro" id="IPR012551">
    <property type="entry name" value="DUF1707_SHOCT-like"/>
</dbReference>
<sequence>MLGVMSGYSNPERPDERLSTAERDAAVGHLAEAQSAGRLTAAEFSERSAAARAAVTRADLVPLFADLPESAPAEAQLPPAGAIPGAGFTSGPGAPYGYGDASVPSSGRGGTRALGGAVGATIMALVPIVAFALFMIFGFVGSFTWSWVFFLLVPIAGIVIYGPGSAERRSR</sequence>
<proteinExistence type="predicted"/>
<keyword evidence="2" id="KW-0472">Membrane</keyword>
<evidence type="ECO:0000256" key="2">
    <source>
        <dbReference type="SAM" id="Phobius"/>
    </source>
</evidence>
<name>A0A4Q2M9X9_9MICO</name>
<keyword evidence="2" id="KW-0812">Transmembrane</keyword>
<keyword evidence="5" id="KW-1185">Reference proteome</keyword>
<evidence type="ECO:0000256" key="1">
    <source>
        <dbReference type="SAM" id="MobiDB-lite"/>
    </source>
</evidence>
<dbReference type="Proteomes" id="UP000292686">
    <property type="component" value="Unassembled WGS sequence"/>
</dbReference>
<feature type="transmembrane region" description="Helical" evidence="2">
    <location>
        <begin position="114"/>
        <end position="137"/>
    </location>
</feature>
<accession>A0A4Q2M9X9</accession>